<dbReference type="EMBL" id="CAJVPV010011544">
    <property type="protein sequence ID" value="CAG8661970.1"/>
    <property type="molecule type" value="Genomic_DNA"/>
</dbReference>
<name>A0A9N9E2Q9_9GLOM</name>
<dbReference type="AlphaFoldDB" id="A0A9N9E2Q9"/>
<keyword evidence="3" id="KW-1185">Reference proteome</keyword>
<gene>
    <name evidence="2" type="ORF">AMORRO_LOCUS10444</name>
</gene>
<evidence type="ECO:0000313" key="3">
    <source>
        <dbReference type="Proteomes" id="UP000789342"/>
    </source>
</evidence>
<organism evidence="2 3">
    <name type="scientific">Acaulospora morrowiae</name>
    <dbReference type="NCBI Taxonomy" id="94023"/>
    <lineage>
        <taxon>Eukaryota</taxon>
        <taxon>Fungi</taxon>
        <taxon>Fungi incertae sedis</taxon>
        <taxon>Mucoromycota</taxon>
        <taxon>Glomeromycotina</taxon>
        <taxon>Glomeromycetes</taxon>
        <taxon>Diversisporales</taxon>
        <taxon>Acaulosporaceae</taxon>
        <taxon>Acaulospora</taxon>
    </lineage>
</organism>
<dbReference type="InterPro" id="IPR036047">
    <property type="entry name" value="F-box-like_dom_sf"/>
</dbReference>
<evidence type="ECO:0000259" key="1">
    <source>
        <dbReference type="PROSITE" id="PS50181"/>
    </source>
</evidence>
<dbReference type="Proteomes" id="UP000789342">
    <property type="component" value="Unassembled WGS sequence"/>
</dbReference>
<dbReference type="InterPro" id="IPR001810">
    <property type="entry name" value="F-box_dom"/>
</dbReference>
<dbReference type="SUPFAM" id="SSF81383">
    <property type="entry name" value="F-box domain"/>
    <property type="match status" value="1"/>
</dbReference>
<dbReference type="Pfam" id="PF00646">
    <property type="entry name" value="F-box"/>
    <property type="match status" value="1"/>
</dbReference>
<dbReference type="OrthoDB" id="2483604at2759"/>
<evidence type="ECO:0000313" key="2">
    <source>
        <dbReference type="EMBL" id="CAG8661970.1"/>
    </source>
</evidence>
<sequence length="136" mass="15813">MLVAIKVMIFHQNSSNKRNLTDPDSELDVPKKQKIKSSFQHPLGIKPWGNYYVDSINNNFQISCRESSLGTLARLTDDLILEILGLLSIRDLLAISATSKVCYCFATFDELWKQLVIRKYNGDWWWQGTWRLTFLK</sequence>
<dbReference type="PROSITE" id="PS50181">
    <property type="entry name" value="FBOX"/>
    <property type="match status" value="1"/>
</dbReference>
<comment type="caution">
    <text evidence="2">The sequence shown here is derived from an EMBL/GenBank/DDBJ whole genome shotgun (WGS) entry which is preliminary data.</text>
</comment>
<feature type="domain" description="F-box" evidence="1">
    <location>
        <begin position="69"/>
        <end position="115"/>
    </location>
</feature>
<proteinExistence type="predicted"/>
<feature type="non-terminal residue" evidence="2">
    <location>
        <position position="136"/>
    </location>
</feature>
<accession>A0A9N9E2Q9</accession>
<dbReference type="Gene3D" id="1.20.1280.50">
    <property type="match status" value="1"/>
</dbReference>
<protein>
    <submittedName>
        <fullName evidence="2">13306_t:CDS:1</fullName>
    </submittedName>
</protein>
<reference evidence="2" key="1">
    <citation type="submission" date="2021-06" db="EMBL/GenBank/DDBJ databases">
        <authorList>
            <person name="Kallberg Y."/>
            <person name="Tangrot J."/>
            <person name="Rosling A."/>
        </authorList>
    </citation>
    <scope>NUCLEOTIDE SEQUENCE</scope>
    <source>
        <strain evidence="2">CL551</strain>
    </source>
</reference>